<protein>
    <submittedName>
        <fullName evidence="2">Uncharacterized protein</fullName>
    </submittedName>
</protein>
<feature type="compositionally biased region" description="Low complexity" evidence="1">
    <location>
        <begin position="238"/>
        <end position="247"/>
    </location>
</feature>
<feature type="compositionally biased region" description="Basic and acidic residues" evidence="1">
    <location>
        <begin position="302"/>
        <end position="313"/>
    </location>
</feature>
<evidence type="ECO:0000256" key="1">
    <source>
        <dbReference type="SAM" id="MobiDB-lite"/>
    </source>
</evidence>
<reference evidence="3" key="1">
    <citation type="submission" date="2015-09" db="EMBL/GenBank/DDBJ databases">
        <authorList>
            <consortium name="Pathogen Informatics"/>
        </authorList>
    </citation>
    <scope>NUCLEOTIDE SEQUENCE [LARGE SCALE GENOMIC DNA]</scope>
    <source>
        <strain evidence="3">Lake Konstanz</strain>
    </source>
</reference>
<keyword evidence="3" id="KW-1185">Reference proteome</keyword>
<proteinExistence type="predicted"/>
<feature type="compositionally biased region" description="Low complexity" evidence="1">
    <location>
        <begin position="366"/>
        <end position="380"/>
    </location>
</feature>
<dbReference type="AlphaFoldDB" id="A0A0S4IHV1"/>
<feature type="region of interest" description="Disordered" evidence="1">
    <location>
        <begin position="428"/>
        <end position="459"/>
    </location>
</feature>
<sequence>MLCRRFQRNEIGEVVLPKKERTALRQSFISYIERLVVDPSDIIALATRVSELHLSEGNMWEVLRRQLDHLEEHPLHTAFREHLHTMFSRCAPKDASRIDSMVLCMYEDGLSHEEVVQTIMYKYGVDEAGWPTEPMRRRRVQLTMLLQRHDPEKVPLIESLFMGMPAVSDKDDRLYRTMCETYGADELGRPVARRLSATSYHQDPVDEDTGAFRISVPGSNGGGGYEPLSGVSPVRTGSAPASSATSSRGVSPADHNSKLGGQSFTTSLSTPFGGGAPVTIGGTSPVGGEPHQVGGEGVNPPTHEKGRANRRFQDAPSSSTPHQRSHSFARMPSSLSVPRRPVFSTPHQQRSHSFARMPSSLTPKAQQQQSKQPQMQQQQQPGGGITSSSSFYGPLRDLRARDHWDGNAAAADVAAIIGEQFLKELRDKYGGPDEPRVGANGERLNDTSVSAPAQPLPQEPLRPVYNFEYKSMKPSPLEAHVANPFEAMRSTARSTIEQIQSDAHAAEVRRRKWGDQKQNQPSSRNLPSAATTTSTGAATAPSSRTTAVADPSLFSYLTQTQLPPVDPEMYLPSDETRNLRRRNVAMGVKGAALGGIPWLSDG</sequence>
<organism evidence="2 3">
    <name type="scientific">Bodo saltans</name>
    <name type="common">Flagellated protozoan</name>
    <dbReference type="NCBI Taxonomy" id="75058"/>
    <lineage>
        <taxon>Eukaryota</taxon>
        <taxon>Discoba</taxon>
        <taxon>Euglenozoa</taxon>
        <taxon>Kinetoplastea</taxon>
        <taxon>Metakinetoplastina</taxon>
        <taxon>Eubodonida</taxon>
        <taxon>Bodonidae</taxon>
        <taxon>Bodo</taxon>
    </lineage>
</organism>
<dbReference type="EMBL" id="CYKH01000077">
    <property type="protein sequence ID" value="CUE69409.1"/>
    <property type="molecule type" value="Genomic_DNA"/>
</dbReference>
<feature type="non-terminal residue" evidence="2">
    <location>
        <position position="602"/>
    </location>
</feature>
<gene>
    <name evidence="2" type="ORF">BSAL_52010</name>
</gene>
<name>A0A0S4IHV1_BODSA</name>
<dbReference type="Proteomes" id="UP000051952">
    <property type="component" value="Unassembled WGS sequence"/>
</dbReference>
<accession>A0A0S4IHV1</accession>
<feature type="compositionally biased region" description="Low complexity" evidence="1">
    <location>
        <begin position="528"/>
        <end position="546"/>
    </location>
</feature>
<evidence type="ECO:0000313" key="2">
    <source>
        <dbReference type="EMBL" id="CUE69409.1"/>
    </source>
</evidence>
<dbReference type="VEuPathDB" id="TriTrypDB:BSAL_52010"/>
<feature type="compositionally biased region" description="Polar residues" evidence="1">
    <location>
        <begin position="516"/>
        <end position="526"/>
    </location>
</feature>
<feature type="region of interest" description="Disordered" evidence="1">
    <location>
        <begin position="200"/>
        <end position="393"/>
    </location>
</feature>
<feature type="compositionally biased region" description="Polar residues" evidence="1">
    <location>
        <begin position="259"/>
        <end position="270"/>
    </location>
</feature>
<evidence type="ECO:0000313" key="3">
    <source>
        <dbReference type="Proteomes" id="UP000051952"/>
    </source>
</evidence>
<feature type="region of interest" description="Disordered" evidence="1">
    <location>
        <begin position="495"/>
        <end position="546"/>
    </location>
</feature>